<protein>
    <recommendedName>
        <fullName evidence="1">YokE-like PH domain-containing protein</fullName>
    </recommendedName>
</protein>
<accession>A0A4R6BXI8</accession>
<evidence type="ECO:0000313" key="2">
    <source>
        <dbReference type="EMBL" id="TDM12728.1"/>
    </source>
</evidence>
<proteinExistence type="predicted"/>
<reference evidence="2 3" key="1">
    <citation type="submission" date="2019-01" db="EMBL/GenBank/DDBJ databases">
        <title>Draft genome sequences of the type strains of six Macrococcus species.</title>
        <authorList>
            <person name="Mazhar S."/>
            <person name="Altermann E."/>
            <person name="Hill C."/>
            <person name="Mcauliffe O."/>
        </authorList>
    </citation>
    <scope>NUCLEOTIDE SEQUENCE [LARGE SCALE GENOMIC DNA]</scope>
    <source>
        <strain evidence="2 3">CCM4815</strain>
    </source>
</reference>
<dbReference type="Pfam" id="PF14470">
    <property type="entry name" value="bPH_3"/>
    <property type="match status" value="1"/>
</dbReference>
<feature type="domain" description="YokE-like PH" evidence="1">
    <location>
        <begin position="9"/>
        <end position="108"/>
    </location>
</feature>
<organism evidence="2 3">
    <name type="scientific">Macrococcus lamae</name>
    <dbReference type="NCBI Taxonomy" id="198484"/>
    <lineage>
        <taxon>Bacteria</taxon>
        <taxon>Bacillati</taxon>
        <taxon>Bacillota</taxon>
        <taxon>Bacilli</taxon>
        <taxon>Bacillales</taxon>
        <taxon>Staphylococcaceae</taxon>
        <taxon>Macrococcus</taxon>
    </lineage>
</organism>
<evidence type="ECO:0000259" key="1">
    <source>
        <dbReference type="Pfam" id="PF14470"/>
    </source>
</evidence>
<dbReference type="Proteomes" id="UP000294802">
    <property type="component" value="Unassembled WGS sequence"/>
</dbReference>
<gene>
    <name evidence="2" type="ORF">ERX29_01615</name>
</gene>
<dbReference type="OrthoDB" id="9858360at2"/>
<name>A0A4R6BXI8_9STAP</name>
<sequence>MSVETSTSLRPDEQIIFKTEGAMQYGDDLYTSYPGFITLTNQRIFWSAVGLLKGKEVENSFELNDIKTVKFGSMIINHRLVIYLKNGDSHLINQIDKKAGREFVNKVNQLLL</sequence>
<comment type="caution">
    <text evidence="2">The sequence shown here is derived from an EMBL/GenBank/DDBJ whole genome shotgun (WGS) entry which is preliminary data.</text>
</comment>
<evidence type="ECO:0000313" key="3">
    <source>
        <dbReference type="Proteomes" id="UP000294802"/>
    </source>
</evidence>
<dbReference type="AlphaFoldDB" id="A0A4R6BXI8"/>
<keyword evidence="3" id="KW-1185">Reference proteome</keyword>
<dbReference type="RefSeq" id="WP_133442943.1">
    <property type="nucleotide sequence ID" value="NZ_SCWB01000002.1"/>
</dbReference>
<dbReference type="EMBL" id="SCWB01000002">
    <property type="protein sequence ID" value="TDM12728.1"/>
    <property type="molecule type" value="Genomic_DNA"/>
</dbReference>
<dbReference type="InterPro" id="IPR039519">
    <property type="entry name" value="YokE-like_PH"/>
</dbReference>